<comment type="caution">
    <text evidence="3">The sequence shown here is derived from an EMBL/GenBank/DDBJ whole genome shotgun (WGS) entry which is preliminary data.</text>
</comment>
<evidence type="ECO:0000313" key="3">
    <source>
        <dbReference type="EMBL" id="KKN49999.1"/>
    </source>
</evidence>
<gene>
    <name evidence="3" type="ORF">LCGC14_0637130</name>
</gene>
<feature type="region of interest" description="Disordered" evidence="1">
    <location>
        <begin position="275"/>
        <end position="368"/>
    </location>
</feature>
<evidence type="ECO:0000259" key="2">
    <source>
        <dbReference type="Pfam" id="PF03432"/>
    </source>
</evidence>
<name>A0A0F9R5I9_9ZZZZ</name>
<evidence type="ECO:0000256" key="1">
    <source>
        <dbReference type="SAM" id="MobiDB-lite"/>
    </source>
</evidence>
<sequence>MVIKAVRIRTTSGVGPLARHLLDGRDNEAVAVIQGNIADLADAVDDARRFARVYALRHFIVAPALPLSRDQFQQAVGALAAEFGFAETVAVIVEHRKARAAADATDTHWHVVVPEVDAASGKVLSNAHDRARHEKVSRALELMFHHPVIGGAHDRAVLATFRRDGRDDLADQLAEHLGLGPRPVEAFTTKTHQAAKRQGIDLAQAKVAVRRAWATSDSDKVFRSRLAEHGLVLASGDKPGTWVVRAISGDIFLGAAHRLAGVRRADFNSLIERTGYDRRSDHTPPHEPRAGNTDGHAGIATRHGDGSVARPGDGFADGGRGKVFPRNRDRVVADDRERNRGKQEEPGRPPSASQRPRNPGDASAHDRGLIGSIQRATTALTELTGSDIHRSYEDRTISYLDGIEAQARARVNDANIEAKPDPPQRLATTRENRDAAEARNIELWKELRASQKRMAIPDRAPSLLKRLLGRKAPSRPSEGFEKEQSDLQAAIIASERTLEAAIAEAARAEKSDVAVRASQLGARKAEIGSANMVLSEVLRARRAMAAFPALAFTGPVFTAWTGQRIERRWRDMRNRQSHTFQGGPIGLS</sequence>
<dbReference type="InterPro" id="IPR005094">
    <property type="entry name" value="Endonuclease_MobA/VirD2"/>
</dbReference>
<organism evidence="3">
    <name type="scientific">marine sediment metagenome</name>
    <dbReference type="NCBI Taxonomy" id="412755"/>
    <lineage>
        <taxon>unclassified sequences</taxon>
        <taxon>metagenomes</taxon>
        <taxon>ecological metagenomes</taxon>
    </lineage>
</organism>
<accession>A0A0F9R5I9</accession>
<feature type="domain" description="MobA/VirD2-like nuclease" evidence="2">
    <location>
        <begin position="66"/>
        <end position="142"/>
    </location>
</feature>
<feature type="compositionally biased region" description="Basic and acidic residues" evidence="1">
    <location>
        <begin position="326"/>
        <end position="347"/>
    </location>
</feature>
<dbReference type="Pfam" id="PF03432">
    <property type="entry name" value="Relaxase"/>
    <property type="match status" value="1"/>
</dbReference>
<reference evidence="3" key="1">
    <citation type="journal article" date="2015" name="Nature">
        <title>Complex archaea that bridge the gap between prokaryotes and eukaryotes.</title>
        <authorList>
            <person name="Spang A."/>
            <person name="Saw J.H."/>
            <person name="Jorgensen S.L."/>
            <person name="Zaremba-Niedzwiedzka K."/>
            <person name="Martijn J."/>
            <person name="Lind A.E."/>
            <person name="van Eijk R."/>
            <person name="Schleper C."/>
            <person name="Guy L."/>
            <person name="Ettema T.J."/>
        </authorList>
    </citation>
    <scope>NUCLEOTIDE SEQUENCE</scope>
</reference>
<dbReference type="AlphaFoldDB" id="A0A0F9R5I9"/>
<dbReference type="EMBL" id="LAZR01001140">
    <property type="protein sequence ID" value="KKN49999.1"/>
    <property type="molecule type" value="Genomic_DNA"/>
</dbReference>
<proteinExistence type="predicted"/>
<feature type="compositionally biased region" description="Basic and acidic residues" evidence="1">
    <location>
        <begin position="275"/>
        <end position="289"/>
    </location>
</feature>
<protein>
    <recommendedName>
        <fullName evidence="2">MobA/VirD2-like nuclease domain-containing protein</fullName>
    </recommendedName>
</protein>